<dbReference type="Pfam" id="PF02631">
    <property type="entry name" value="RecX_HTH2"/>
    <property type="match status" value="1"/>
</dbReference>
<dbReference type="Gene3D" id="1.10.10.10">
    <property type="entry name" value="Winged helix-like DNA-binding domain superfamily/Winged helix DNA-binding domain"/>
    <property type="match status" value="2"/>
</dbReference>
<name>A0A1Y6K0Y7_9CHLR</name>
<comment type="function">
    <text evidence="5">Modulates RecA activity.</text>
</comment>
<evidence type="ECO:0000313" key="8">
    <source>
        <dbReference type="EMBL" id="SMX53352.1"/>
    </source>
</evidence>
<keyword evidence="9" id="KW-1185">Reference proteome</keyword>
<keyword evidence="4 5" id="KW-0963">Cytoplasm</keyword>
<proteinExistence type="inferred from homology"/>
<gene>
    <name evidence="5 8" type="primary">recX</name>
    <name evidence="8" type="ORF">CFX1CAM_0286</name>
</gene>
<feature type="domain" description="RecX second three-helical" evidence="6">
    <location>
        <begin position="107"/>
        <end position="148"/>
    </location>
</feature>
<dbReference type="OrthoDB" id="5421057at2"/>
<evidence type="ECO:0000256" key="3">
    <source>
        <dbReference type="ARBA" id="ARBA00018111"/>
    </source>
</evidence>
<protein>
    <recommendedName>
        <fullName evidence="3 5">Regulatory protein RecX</fullName>
    </recommendedName>
</protein>
<dbReference type="AlphaFoldDB" id="A0A1Y6K0Y7"/>
<comment type="similarity">
    <text evidence="2 5">Belongs to the RecX family.</text>
</comment>
<organism evidence="8 9">
    <name type="scientific">Candidatus Brevifilum fermentans</name>
    <dbReference type="NCBI Taxonomy" id="1986204"/>
    <lineage>
        <taxon>Bacteria</taxon>
        <taxon>Bacillati</taxon>
        <taxon>Chloroflexota</taxon>
        <taxon>Anaerolineae</taxon>
        <taxon>Anaerolineales</taxon>
        <taxon>Anaerolineaceae</taxon>
        <taxon>Candidatus Brevifilum</taxon>
    </lineage>
</organism>
<dbReference type="KEGG" id="abat:CFX1CAM_0286"/>
<dbReference type="Proteomes" id="UP000195514">
    <property type="component" value="Chromosome I"/>
</dbReference>
<evidence type="ECO:0000256" key="5">
    <source>
        <dbReference type="HAMAP-Rule" id="MF_01114"/>
    </source>
</evidence>
<dbReference type="Pfam" id="PF21982">
    <property type="entry name" value="RecX_HTH1"/>
    <property type="match status" value="1"/>
</dbReference>
<dbReference type="InterPro" id="IPR003783">
    <property type="entry name" value="Regulatory_RecX"/>
</dbReference>
<dbReference type="PANTHER" id="PTHR33602:SF1">
    <property type="entry name" value="REGULATORY PROTEIN RECX FAMILY PROTEIN"/>
    <property type="match status" value="1"/>
</dbReference>
<dbReference type="RefSeq" id="WP_087861292.1">
    <property type="nucleotide sequence ID" value="NZ_LT859958.1"/>
</dbReference>
<dbReference type="PANTHER" id="PTHR33602">
    <property type="entry name" value="REGULATORY PROTEIN RECX FAMILY PROTEIN"/>
    <property type="match status" value="1"/>
</dbReference>
<dbReference type="GO" id="GO:0005737">
    <property type="term" value="C:cytoplasm"/>
    <property type="evidence" value="ECO:0007669"/>
    <property type="project" value="UniProtKB-SubCell"/>
</dbReference>
<dbReference type="GO" id="GO:0006282">
    <property type="term" value="P:regulation of DNA repair"/>
    <property type="evidence" value="ECO:0007669"/>
    <property type="project" value="UniProtKB-UniRule"/>
</dbReference>
<feature type="domain" description="RecX first three-helical" evidence="7">
    <location>
        <begin position="61"/>
        <end position="100"/>
    </location>
</feature>
<dbReference type="InterPro" id="IPR053924">
    <property type="entry name" value="RecX_HTH_2nd"/>
</dbReference>
<evidence type="ECO:0000256" key="4">
    <source>
        <dbReference type="ARBA" id="ARBA00022490"/>
    </source>
</evidence>
<dbReference type="InterPro" id="IPR036388">
    <property type="entry name" value="WH-like_DNA-bd_sf"/>
</dbReference>
<dbReference type="InterPro" id="IPR053926">
    <property type="entry name" value="RecX_HTH_1st"/>
</dbReference>
<dbReference type="EMBL" id="LT859958">
    <property type="protein sequence ID" value="SMX53352.1"/>
    <property type="molecule type" value="Genomic_DNA"/>
</dbReference>
<evidence type="ECO:0000259" key="7">
    <source>
        <dbReference type="Pfam" id="PF21982"/>
    </source>
</evidence>
<reference evidence="9" key="1">
    <citation type="submission" date="2017-05" db="EMBL/GenBank/DDBJ databases">
        <authorList>
            <person name="Kirkegaard R."/>
            <person name="Mcilroy J S."/>
        </authorList>
    </citation>
    <scope>NUCLEOTIDE SEQUENCE [LARGE SCALE GENOMIC DNA]</scope>
</reference>
<comment type="subcellular location">
    <subcellularLocation>
        <location evidence="1 5">Cytoplasm</location>
    </subcellularLocation>
</comment>
<evidence type="ECO:0000256" key="2">
    <source>
        <dbReference type="ARBA" id="ARBA00009695"/>
    </source>
</evidence>
<evidence type="ECO:0000256" key="1">
    <source>
        <dbReference type="ARBA" id="ARBA00004496"/>
    </source>
</evidence>
<evidence type="ECO:0000259" key="6">
    <source>
        <dbReference type="Pfam" id="PF02631"/>
    </source>
</evidence>
<dbReference type="HAMAP" id="MF_01114">
    <property type="entry name" value="RecX"/>
    <property type="match status" value="1"/>
</dbReference>
<sequence length="219" mass="25537">MEREITSIKVQKHNQQRVSIYLDGEYAFGLSRFVAAWLSPGQKLTSADIDRLLEEDSYEIAFQKALAFINHRPRSVEETRLRLQEKGFSDALVEVTLQRLIEKNWLNDLDFARQWIENRNAFRPRSKRLLAYELRLKGIADNTITQALENYAGDEDRMAFKAGLKKAQQCRQETKPDFSKKVGGYLSRRGFHHTTVRNAIDRLWEAVALPESERCDEME</sequence>
<evidence type="ECO:0000313" key="9">
    <source>
        <dbReference type="Proteomes" id="UP000195514"/>
    </source>
</evidence>
<accession>A0A1Y6K0Y7</accession>